<feature type="chain" id="PRO_5003229316" evidence="1">
    <location>
        <begin position="25"/>
        <end position="188"/>
    </location>
</feature>
<feature type="signal peptide" evidence="1">
    <location>
        <begin position="1"/>
        <end position="24"/>
    </location>
</feature>
<evidence type="ECO:0000256" key="1">
    <source>
        <dbReference type="SAM" id="SignalP"/>
    </source>
</evidence>
<gene>
    <name evidence="2" type="ordered locus">AciPR4_2059</name>
</gene>
<dbReference type="HOGENOM" id="CLU_1440411_0_0_0"/>
<evidence type="ECO:0000313" key="2">
    <source>
        <dbReference type="EMBL" id="ADV82863.1"/>
    </source>
</evidence>
<accession>E8V7T9</accession>
<organism evidence="2 3">
    <name type="scientific">Terriglobus saanensis (strain ATCC BAA-1853 / DSM 23119 / SP1PR4)</name>
    <dbReference type="NCBI Taxonomy" id="401053"/>
    <lineage>
        <taxon>Bacteria</taxon>
        <taxon>Pseudomonadati</taxon>
        <taxon>Acidobacteriota</taxon>
        <taxon>Terriglobia</taxon>
        <taxon>Terriglobales</taxon>
        <taxon>Acidobacteriaceae</taxon>
        <taxon>Terriglobus</taxon>
    </lineage>
</organism>
<dbReference type="Proteomes" id="UP000006844">
    <property type="component" value="Chromosome"/>
</dbReference>
<dbReference type="AlphaFoldDB" id="E8V7T9"/>
<sequence>MCFGTTCSKHRLSIVLFLAGTSWASISGQQVIQRGAFGKPAQVLDETKQWTAPLLVGTEKDVEIYIPDLSNPDWLKLNYRDYFDRGYYTITLFTFYRTPAACRRNQIGWGLGDKAHLDACTDIRYRVRTAKMVPQEKSITLLSAAMVLENGEIDQTTIETRQAFRFGISWTRIPSPPSKRPTILSAFR</sequence>
<evidence type="ECO:0000313" key="3">
    <source>
        <dbReference type="Proteomes" id="UP000006844"/>
    </source>
</evidence>
<reference evidence="2 3" key="1">
    <citation type="journal article" date="2012" name="Stand. Genomic Sci.">
        <title>Complete genome sequence of Terriglobus saanensis type strain SP1PR4(T), an Acidobacteria from tundra soil.</title>
        <authorList>
            <person name="Rawat S.R."/>
            <person name="Mannisto M.K."/>
            <person name="Starovoytov V."/>
            <person name="Goodwin L."/>
            <person name="Nolan M."/>
            <person name="Hauser L."/>
            <person name="Land M."/>
            <person name="Davenport K.W."/>
            <person name="Woyke T."/>
            <person name="Haggblom M.M."/>
        </authorList>
    </citation>
    <scope>NUCLEOTIDE SEQUENCE</scope>
    <source>
        <strain evidence="3">ATCC BAA-1853 / DSM 23119 / SP1PR4</strain>
    </source>
</reference>
<dbReference type="KEGG" id="tsa:AciPR4_2059"/>
<keyword evidence="3" id="KW-1185">Reference proteome</keyword>
<proteinExistence type="predicted"/>
<keyword evidence="1" id="KW-0732">Signal</keyword>
<name>E8V7T9_TERSS</name>
<dbReference type="EMBL" id="CP002467">
    <property type="protein sequence ID" value="ADV82863.1"/>
    <property type="molecule type" value="Genomic_DNA"/>
</dbReference>
<protein>
    <submittedName>
        <fullName evidence="2">Uncharacterized protein</fullName>
    </submittedName>
</protein>